<dbReference type="Gene3D" id="1.25.40.70">
    <property type="entry name" value="Phosphatidylinositol 3-kinase, accessory domain (PIK)"/>
    <property type="match status" value="1"/>
</dbReference>
<dbReference type="PANTHER" id="PTHR10048">
    <property type="entry name" value="PHOSPHATIDYLINOSITOL KINASE"/>
    <property type="match status" value="1"/>
</dbReference>
<dbReference type="PROSITE" id="PS50290">
    <property type="entry name" value="PI3_4_KINASE_3"/>
    <property type="match status" value="1"/>
</dbReference>
<name>A0A0N0PE29_PAPMA</name>
<keyword evidence="6" id="KW-1185">Reference proteome</keyword>
<dbReference type="InParanoid" id="A0A0N0PE29"/>
<keyword evidence="2 5" id="KW-0418">Kinase</keyword>
<dbReference type="GO" id="GO:0035005">
    <property type="term" value="F:1-phosphatidylinositol-4-phosphate 3-kinase activity"/>
    <property type="evidence" value="ECO:0007669"/>
    <property type="project" value="TreeGrafter"/>
</dbReference>
<dbReference type="PANTHER" id="PTHR10048:SF14">
    <property type="entry name" value="LD28067P"/>
    <property type="match status" value="1"/>
</dbReference>
<feature type="domain" description="PIK helical" evidence="4">
    <location>
        <begin position="82"/>
        <end position="270"/>
    </location>
</feature>
<dbReference type="SUPFAM" id="SSF48371">
    <property type="entry name" value="ARM repeat"/>
    <property type="match status" value="1"/>
</dbReference>
<dbReference type="InterPro" id="IPR016024">
    <property type="entry name" value="ARM-type_fold"/>
</dbReference>
<dbReference type="InterPro" id="IPR011009">
    <property type="entry name" value="Kinase-like_dom_sf"/>
</dbReference>
<dbReference type="InterPro" id="IPR018936">
    <property type="entry name" value="PI3/4_kinase_CS"/>
</dbReference>
<dbReference type="Proteomes" id="UP000053240">
    <property type="component" value="Unassembled WGS sequence"/>
</dbReference>
<dbReference type="GO" id="GO:0016303">
    <property type="term" value="F:1-phosphatidylinositol-3-kinase activity"/>
    <property type="evidence" value="ECO:0007669"/>
    <property type="project" value="TreeGrafter"/>
</dbReference>
<dbReference type="Gene3D" id="3.30.1010.10">
    <property type="entry name" value="Phosphatidylinositol 3-kinase Catalytic Subunit, Chain A, domain 4"/>
    <property type="match status" value="1"/>
</dbReference>
<evidence type="ECO:0000313" key="5">
    <source>
        <dbReference type="EMBL" id="KPJ17846.1"/>
    </source>
</evidence>
<dbReference type="PROSITE" id="PS00915">
    <property type="entry name" value="PI3_4_KINASE_1"/>
    <property type="match status" value="1"/>
</dbReference>
<proteinExistence type="predicted"/>
<evidence type="ECO:0000259" key="4">
    <source>
        <dbReference type="PROSITE" id="PS51545"/>
    </source>
</evidence>
<dbReference type="GO" id="GO:0005942">
    <property type="term" value="C:phosphatidylinositol 3-kinase complex"/>
    <property type="evidence" value="ECO:0007669"/>
    <property type="project" value="TreeGrafter"/>
</dbReference>
<dbReference type="GO" id="GO:0005886">
    <property type="term" value="C:plasma membrane"/>
    <property type="evidence" value="ECO:0007669"/>
    <property type="project" value="TreeGrafter"/>
</dbReference>
<dbReference type="InterPro" id="IPR042236">
    <property type="entry name" value="PI3K_accessory_sf"/>
</dbReference>
<reference evidence="5 6" key="1">
    <citation type="journal article" date="2015" name="Nat. Commun.">
        <title>Outbred genome sequencing and CRISPR/Cas9 gene editing in butterflies.</title>
        <authorList>
            <person name="Li X."/>
            <person name="Fan D."/>
            <person name="Zhang W."/>
            <person name="Liu G."/>
            <person name="Zhang L."/>
            <person name="Zhao L."/>
            <person name="Fang X."/>
            <person name="Chen L."/>
            <person name="Dong Y."/>
            <person name="Chen Y."/>
            <person name="Ding Y."/>
            <person name="Zhao R."/>
            <person name="Feng M."/>
            <person name="Zhu Y."/>
            <person name="Feng Y."/>
            <person name="Jiang X."/>
            <person name="Zhu D."/>
            <person name="Xiang H."/>
            <person name="Feng X."/>
            <person name="Li S."/>
            <person name="Wang J."/>
            <person name="Zhang G."/>
            <person name="Kronforst M.R."/>
            <person name="Wang W."/>
        </authorList>
    </citation>
    <scope>NUCLEOTIDE SEQUENCE [LARGE SCALE GENOMIC DNA]</scope>
    <source>
        <strain evidence="5">Ya'a_city_454_Pm</strain>
        <tissue evidence="5">Whole body</tissue>
    </source>
</reference>
<evidence type="ECO:0000256" key="1">
    <source>
        <dbReference type="ARBA" id="ARBA00022679"/>
    </source>
</evidence>
<dbReference type="Pfam" id="PF00613">
    <property type="entry name" value="PI3Ka"/>
    <property type="match status" value="1"/>
</dbReference>
<organism evidence="5 6">
    <name type="scientific">Papilio machaon</name>
    <name type="common">Old World swallowtail butterfly</name>
    <dbReference type="NCBI Taxonomy" id="76193"/>
    <lineage>
        <taxon>Eukaryota</taxon>
        <taxon>Metazoa</taxon>
        <taxon>Ecdysozoa</taxon>
        <taxon>Arthropoda</taxon>
        <taxon>Hexapoda</taxon>
        <taxon>Insecta</taxon>
        <taxon>Pterygota</taxon>
        <taxon>Neoptera</taxon>
        <taxon>Endopterygota</taxon>
        <taxon>Lepidoptera</taxon>
        <taxon>Glossata</taxon>
        <taxon>Ditrysia</taxon>
        <taxon>Papilionoidea</taxon>
        <taxon>Papilionidae</taxon>
        <taxon>Papilioninae</taxon>
        <taxon>Papilio</taxon>
    </lineage>
</organism>
<gene>
    <name evidence="5" type="ORF">RR48_00749</name>
</gene>
<dbReference type="PROSITE" id="PS51545">
    <property type="entry name" value="PIK_HELICAL"/>
    <property type="match status" value="1"/>
</dbReference>
<evidence type="ECO:0000259" key="3">
    <source>
        <dbReference type="PROSITE" id="PS50290"/>
    </source>
</evidence>
<accession>A0A0N0PE29</accession>
<dbReference type="SMART" id="SM00145">
    <property type="entry name" value="PI3Ka"/>
    <property type="match status" value="1"/>
</dbReference>
<dbReference type="EMBL" id="KQ460088">
    <property type="protein sequence ID" value="KPJ17846.1"/>
    <property type="molecule type" value="Genomic_DNA"/>
</dbReference>
<dbReference type="STRING" id="76193.A0A0N0PE29"/>
<sequence>MSEKNIVGNGNAVTPEIQSENGPYCQVSVRAATAREAVAQQCARVRDAVRALLALYTRTRLLDFQLADPPTMPSQSNKAVAAHSISETMLFCIEAVHCLPMCWSHDEYLFHAQIYYGTRPLKTVMWEKRQYLVQLAGALPLVLLAATSWYGEHRAHLVRLLRRWEKPSPLNAMHLLLPCFPDLAVREFAAELINGMSDDDLIRVLPQLTQALRYETYEASPLAELLLSRALSAPAVAHKLFWLLVHSLPNVPQAPSQEFLGISLEENASECQEVDATLTATWRYRLLLRALLAVCGDNLTRTLLRQQLLVKVGDDLRQDALVLQVIKVMDTLWLKAGLDLRIVTFQALPTSNQRGSSYYPRILRLVNYTIVFFLIVFYNN</sequence>
<dbReference type="InterPro" id="IPR015433">
    <property type="entry name" value="PI3/4_kinase"/>
</dbReference>
<dbReference type="InterPro" id="IPR000403">
    <property type="entry name" value="PI3/4_kinase_cat_dom"/>
</dbReference>
<dbReference type="GO" id="GO:0043491">
    <property type="term" value="P:phosphatidylinositol 3-kinase/protein kinase B signal transduction"/>
    <property type="evidence" value="ECO:0007669"/>
    <property type="project" value="TreeGrafter"/>
</dbReference>
<feature type="domain" description="PI3K/PI4K catalytic" evidence="3">
    <location>
        <begin position="270"/>
        <end position="380"/>
    </location>
</feature>
<dbReference type="AlphaFoldDB" id="A0A0N0PE29"/>
<evidence type="ECO:0000313" key="6">
    <source>
        <dbReference type="Proteomes" id="UP000053240"/>
    </source>
</evidence>
<dbReference type="SUPFAM" id="SSF56112">
    <property type="entry name" value="Protein kinase-like (PK-like)"/>
    <property type="match status" value="1"/>
</dbReference>
<dbReference type="GO" id="GO:0005737">
    <property type="term" value="C:cytoplasm"/>
    <property type="evidence" value="ECO:0007669"/>
    <property type="project" value="TreeGrafter"/>
</dbReference>
<dbReference type="GO" id="GO:0048015">
    <property type="term" value="P:phosphatidylinositol-mediated signaling"/>
    <property type="evidence" value="ECO:0007669"/>
    <property type="project" value="TreeGrafter"/>
</dbReference>
<dbReference type="GO" id="GO:0016477">
    <property type="term" value="P:cell migration"/>
    <property type="evidence" value="ECO:0007669"/>
    <property type="project" value="TreeGrafter"/>
</dbReference>
<evidence type="ECO:0000256" key="2">
    <source>
        <dbReference type="ARBA" id="ARBA00022777"/>
    </source>
</evidence>
<keyword evidence="1" id="KW-0808">Transferase</keyword>
<protein>
    <submittedName>
        <fullName evidence="5">Phosphatidylinositol-4-phosphate 3-kinase C2 domain-containing subunit alpha</fullName>
    </submittedName>
</protein>
<dbReference type="Pfam" id="PF00454">
    <property type="entry name" value="PI3_PI4_kinase"/>
    <property type="match status" value="1"/>
</dbReference>
<dbReference type="InterPro" id="IPR001263">
    <property type="entry name" value="PI3K_accessory_dom"/>
</dbReference>